<evidence type="ECO:0000313" key="1">
    <source>
        <dbReference type="EMBL" id="OPJ70902.1"/>
    </source>
</evidence>
<organism evidence="1 2">
    <name type="scientific">Patagioenas fasciata monilis</name>
    <dbReference type="NCBI Taxonomy" id="372326"/>
    <lineage>
        <taxon>Eukaryota</taxon>
        <taxon>Metazoa</taxon>
        <taxon>Chordata</taxon>
        <taxon>Craniata</taxon>
        <taxon>Vertebrata</taxon>
        <taxon>Euteleostomi</taxon>
        <taxon>Archelosauria</taxon>
        <taxon>Archosauria</taxon>
        <taxon>Dinosauria</taxon>
        <taxon>Saurischia</taxon>
        <taxon>Theropoda</taxon>
        <taxon>Coelurosauria</taxon>
        <taxon>Aves</taxon>
        <taxon>Neognathae</taxon>
        <taxon>Neoaves</taxon>
        <taxon>Columbimorphae</taxon>
        <taxon>Columbiformes</taxon>
        <taxon>Columbidae</taxon>
        <taxon>Patagioenas</taxon>
    </lineage>
</organism>
<name>A0A1V4JF96_PATFA</name>
<protein>
    <submittedName>
        <fullName evidence="1">Uncharacterized protein</fullName>
    </submittedName>
</protein>
<dbReference type="Proteomes" id="UP000190648">
    <property type="component" value="Unassembled WGS sequence"/>
</dbReference>
<dbReference type="EMBL" id="LSYS01007721">
    <property type="protein sequence ID" value="OPJ70902.1"/>
    <property type="molecule type" value="Genomic_DNA"/>
</dbReference>
<sequence>MIGEKAIQACGHTNTPGRIGARAWRGAVAVAGYGVDDVTNIAQKSLLADEKENVPTGVGVVVWKVLKPEDKRKDVRDCSHDGRNLCERFC</sequence>
<gene>
    <name evidence="1" type="ORF">AV530_017239</name>
</gene>
<reference evidence="1 2" key="1">
    <citation type="submission" date="2016-02" db="EMBL/GenBank/DDBJ databases">
        <title>Band-tailed pigeon sequencing and assembly.</title>
        <authorList>
            <person name="Soares A.E."/>
            <person name="Novak B.J."/>
            <person name="Rice E.S."/>
            <person name="O'Connell B."/>
            <person name="Chang D."/>
            <person name="Weber S."/>
            <person name="Shapiro B."/>
        </authorList>
    </citation>
    <scope>NUCLEOTIDE SEQUENCE [LARGE SCALE GENOMIC DNA]</scope>
    <source>
        <strain evidence="1">BTP2013</strain>
        <tissue evidence="1">Blood</tissue>
    </source>
</reference>
<accession>A0A1V4JF96</accession>
<dbReference type="AlphaFoldDB" id="A0A1V4JF96"/>
<comment type="caution">
    <text evidence="1">The sequence shown here is derived from an EMBL/GenBank/DDBJ whole genome shotgun (WGS) entry which is preliminary data.</text>
</comment>
<proteinExistence type="predicted"/>
<keyword evidence="2" id="KW-1185">Reference proteome</keyword>
<evidence type="ECO:0000313" key="2">
    <source>
        <dbReference type="Proteomes" id="UP000190648"/>
    </source>
</evidence>